<comment type="subcellular location">
    <subcellularLocation>
        <location evidence="1">Cell membrane</location>
        <topology evidence="1">Multi-pass membrane protein</topology>
    </subcellularLocation>
</comment>
<dbReference type="RefSeq" id="WP_145844443.1">
    <property type="nucleotide sequence ID" value="NZ_CP042239.1"/>
</dbReference>
<proteinExistence type="predicted"/>
<keyword evidence="4 8" id="KW-0812">Transmembrane</keyword>
<feature type="transmembrane region" description="Helical" evidence="8">
    <location>
        <begin position="328"/>
        <end position="347"/>
    </location>
</feature>
<accession>A0A518RBK4</accession>
<dbReference type="Gene3D" id="1.20.1250.20">
    <property type="entry name" value="MFS general substrate transporter like domains"/>
    <property type="match status" value="1"/>
</dbReference>
<feature type="transmembrane region" description="Helical" evidence="8">
    <location>
        <begin position="176"/>
        <end position="204"/>
    </location>
</feature>
<dbReference type="OrthoDB" id="9809918at2"/>
<feature type="transmembrane region" description="Helical" evidence="8">
    <location>
        <begin position="269"/>
        <end position="288"/>
    </location>
</feature>
<organism evidence="10 11">
    <name type="scientific">Sphingomonas suaedae</name>
    <dbReference type="NCBI Taxonomy" id="2599297"/>
    <lineage>
        <taxon>Bacteria</taxon>
        <taxon>Pseudomonadati</taxon>
        <taxon>Pseudomonadota</taxon>
        <taxon>Alphaproteobacteria</taxon>
        <taxon>Sphingomonadales</taxon>
        <taxon>Sphingomonadaceae</taxon>
        <taxon>Sphingomonas</taxon>
    </lineage>
</organism>
<protein>
    <submittedName>
        <fullName evidence="10">MFS transporter</fullName>
    </submittedName>
</protein>
<dbReference type="CDD" id="cd06173">
    <property type="entry name" value="MFS_MefA_like"/>
    <property type="match status" value="1"/>
</dbReference>
<gene>
    <name evidence="10" type="ORF">FPZ54_01445</name>
</gene>
<keyword evidence="3" id="KW-1003">Cell membrane</keyword>
<keyword evidence="5 8" id="KW-1133">Transmembrane helix</keyword>
<dbReference type="AlphaFoldDB" id="A0A518RBK4"/>
<keyword evidence="2" id="KW-0813">Transport</keyword>
<evidence type="ECO:0000256" key="1">
    <source>
        <dbReference type="ARBA" id="ARBA00004651"/>
    </source>
</evidence>
<evidence type="ECO:0000259" key="9">
    <source>
        <dbReference type="PROSITE" id="PS50850"/>
    </source>
</evidence>
<feature type="domain" description="Major facilitator superfamily (MFS) profile" evidence="9">
    <location>
        <begin position="26"/>
        <end position="413"/>
    </location>
</feature>
<dbReference type="InterPro" id="IPR020846">
    <property type="entry name" value="MFS_dom"/>
</dbReference>
<keyword evidence="6 8" id="KW-0472">Membrane</keyword>
<dbReference type="GO" id="GO:0005886">
    <property type="term" value="C:plasma membrane"/>
    <property type="evidence" value="ECO:0007669"/>
    <property type="project" value="UniProtKB-SubCell"/>
</dbReference>
<dbReference type="PANTHER" id="PTHR23513:SF11">
    <property type="entry name" value="STAPHYLOFERRIN A TRANSPORTER"/>
    <property type="match status" value="1"/>
</dbReference>
<feature type="transmembrane region" description="Helical" evidence="8">
    <location>
        <begin position="359"/>
        <end position="381"/>
    </location>
</feature>
<reference evidence="10 11" key="1">
    <citation type="submission" date="2019-07" db="EMBL/GenBank/DDBJ databases">
        <title>Sphingomonas alkalisoli sp. nov., isolated from rhizosphere soil of Suaedae salsa.</title>
        <authorList>
            <person name="Zhang H."/>
            <person name="Xu L."/>
            <person name="Zhang J.-X."/>
            <person name="Sun J.-Q."/>
        </authorList>
    </citation>
    <scope>NUCLEOTIDE SEQUENCE [LARGE SCALE GENOMIC DNA]</scope>
    <source>
        <strain evidence="10 11">XS-10</strain>
    </source>
</reference>
<dbReference type="Pfam" id="PF05977">
    <property type="entry name" value="MFS_3"/>
    <property type="match status" value="1"/>
</dbReference>
<evidence type="ECO:0000313" key="11">
    <source>
        <dbReference type="Proteomes" id="UP000318055"/>
    </source>
</evidence>
<evidence type="ECO:0000256" key="8">
    <source>
        <dbReference type="SAM" id="Phobius"/>
    </source>
</evidence>
<feature type="transmembrane region" description="Helical" evidence="8">
    <location>
        <begin position="120"/>
        <end position="139"/>
    </location>
</feature>
<dbReference type="EMBL" id="CP042239">
    <property type="protein sequence ID" value="QDX24828.1"/>
    <property type="molecule type" value="Genomic_DNA"/>
</dbReference>
<evidence type="ECO:0000256" key="3">
    <source>
        <dbReference type="ARBA" id="ARBA00022475"/>
    </source>
</evidence>
<evidence type="ECO:0000256" key="5">
    <source>
        <dbReference type="ARBA" id="ARBA00022989"/>
    </source>
</evidence>
<name>A0A518RBK4_9SPHN</name>
<dbReference type="Proteomes" id="UP000318055">
    <property type="component" value="Chromosome"/>
</dbReference>
<dbReference type="InterPro" id="IPR010290">
    <property type="entry name" value="TM_effector"/>
</dbReference>
<feature type="region of interest" description="Disordered" evidence="7">
    <location>
        <begin position="543"/>
        <end position="562"/>
    </location>
</feature>
<feature type="transmembrane region" description="Helical" evidence="8">
    <location>
        <begin position="92"/>
        <end position="114"/>
    </location>
</feature>
<dbReference type="InterPro" id="IPR036259">
    <property type="entry name" value="MFS_trans_sf"/>
</dbReference>
<evidence type="ECO:0000313" key="10">
    <source>
        <dbReference type="EMBL" id="QDX24828.1"/>
    </source>
</evidence>
<feature type="transmembrane region" description="Helical" evidence="8">
    <location>
        <begin position="225"/>
        <end position="249"/>
    </location>
</feature>
<dbReference type="PROSITE" id="PS50850">
    <property type="entry name" value="MFS"/>
    <property type="match status" value="1"/>
</dbReference>
<dbReference type="SUPFAM" id="SSF103473">
    <property type="entry name" value="MFS general substrate transporter"/>
    <property type="match status" value="1"/>
</dbReference>
<evidence type="ECO:0000256" key="7">
    <source>
        <dbReference type="SAM" id="MobiDB-lite"/>
    </source>
</evidence>
<feature type="transmembrane region" description="Helical" evidence="8">
    <location>
        <begin position="59"/>
        <end position="80"/>
    </location>
</feature>
<feature type="transmembrane region" description="Helical" evidence="8">
    <location>
        <begin position="387"/>
        <end position="408"/>
    </location>
</feature>
<feature type="transmembrane region" description="Helical" evidence="8">
    <location>
        <begin position="300"/>
        <end position="322"/>
    </location>
</feature>
<keyword evidence="11" id="KW-1185">Reference proteome</keyword>
<evidence type="ECO:0000256" key="2">
    <source>
        <dbReference type="ARBA" id="ARBA00022448"/>
    </source>
</evidence>
<evidence type="ECO:0000256" key="6">
    <source>
        <dbReference type="ARBA" id="ARBA00023136"/>
    </source>
</evidence>
<dbReference type="GO" id="GO:0022857">
    <property type="term" value="F:transmembrane transporter activity"/>
    <property type="evidence" value="ECO:0007669"/>
    <property type="project" value="InterPro"/>
</dbReference>
<evidence type="ECO:0000256" key="4">
    <source>
        <dbReference type="ARBA" id="ARBA00022692"/>
    </source>
</evidence>
<dbReference type="KEGG" id="ssua:FPZ54_01445"/>
<dbReference type="PANTHER" id="PTHR23513">
    <property type="entry name" value="INTEGRAL MEMBRANE EFFLUX PROTEIN-RELATED"/>
    <property type="match status" value="1"/>
</dbReference>
<sequence>MNAMADANHDPELVASPLTSPLSVPIFRRVWLASMGSNFGGLIQSVGASWMMIQLGAPPQMVALVSASITLPIMLLALWAGAVADNLDRRKVMLAAQGFMLLVSLTLSVCAWAGVLTPWLLLGFTFLIGCGVAVNGPAWQASVGEMVPRAVLPQAVAYNSMGFNIARSLGPAIGGAIVAAAGAAAAFAINAVSYLGLIAVLARWRPAVPERVLPRERIGMAMAAGVRYVLLSPNILAVLLRAGLFGLSASAVTALMPLIARDLIGGGPLIYGLLLGGFGVGAVSGALLSGRLRQRMSNEALVRMASLGIALGAGVAAVSGSLFLTLPVLALAGAGWVLALSSFNVTVQLSTPRWVVGRALALYQMTAFGGMAGGSWLFGWLTDHHGVAVALLVAAGAQLLSALAGLLVPLPRIEEVDLDPRGTWHEPDTQVPVEARSGPVVVTIDYRIDPADIPSFLRVMSERRRIRERDGARGWSLLRDLADPMLWIERYHVPTWLDYVRHNQRRTNADTANSEGIAALHRGPEPPRVHRMIERSTGALPGIRLPSARELADPLTDPARSA</sequence>